<dbReference type="Proteomes" id="UP000236311">
    <property type="component" value="Unassembled WGS sequence"/>
</dbReference>
<keyword evidence="1" id="KW-0175">Coiled coil</keyword>
<protein>
    <submittedName>
        <fullName evidence="2">Uncharacterized protein</fullName>
    </submittedName>
</protein>
<evidence type="ECO:0000256" key="1">
    <source>
        <dbReference type="SAM" id="Coils"/>
    </source>
</evidence>
<gene>
    <name evidence="2" type="ORF">AMURIS_05367</name>
</gene>
<dbReference type="RefSeq" id="WP_103242526.1">
    <property type="nucleotide sequence ID" value="NZ_JANJZD010000063.1"/>
</dbReference>
<organism evidence="2 3">
    <name type="scientific">Acetatifactor muris</name>
    <dbReference type="NCBI Taxonomy" id="879566"/>
    <lineage>
        <taxon>Bacteria</taxon>
        <taxon>Bacillati</taxon>
        <taxon>Bacillota</taxon>
        <taxon>Clostridia</taxon>
        <taxon>Lachnospirales</taxon>
        <taxon>Lachnospiraceae</taxon>
        <taxon>Acetatifactor</taxon>
    </lineage>
</organism>
<accession>A0A2K4ZQJ2</accession>
<name>A0A2K4ZQJ2_9FIRM</name>
<reference evidence="2 3" key="1">
    <citation type="submission" date="2018-01" db="EMBL/GenBank/DDBJ databases">
        <authorList>
            <person name="Gaut B.S."/>
            <person name="Morton B.R."/>
            <person name="Clegg M.T."/>
            <person name="Duvall M.R."/>
        </authorList>
    </citation>
    <scope>NUCLEOTIDE SEQUENCE [LARGE SCALE GENOMIC DNA]</scope>
    <source>
        <strain evidence="2">GP69</strain>
    </source>
</reference>
<sequence>MGFLKSIGKAFVEEVPTENNRVEEDFQSYEEENVEVELDSVNTDTLIDDIYAQNELYDQSQSIFKVEELINSLPKEMVTETKRASVLSILSSFGLAATEVTDDGEKRMEVLDSVKEKINTESKDSISKKEEHIEEFKKNIANLESEIASEQNEVKISNEAISTEIGRIKELVKFVGGTN</sequence>
<dbReference type="OrthoDB" id="9837907at2"/>
<dbReference type="AlphaFoldDB" id="A0A2K4ZQJ2"/>
<evidence type="ECO:0000313" key="3">
    <source>
        <dbReference type="Proteomes" id="UP000236311"/>
    </source>
</evidence>
<proteinExistence type="predicted"/>
<dbReference type="EMBL" id="OFSM01000057">
    <property type="protein sequence ID" value="SOY32602.1"/>
    <property type="molecule type" value="Genomic_DNA"/>
</dbReference>
<feature type="coiled-coil region" evidence="1">
    <location>
        <begin position="126"/>
        <end position="160"/>
    </location>
</feature>
<keyword evidence="3" id="KW-1185">Reference proteome</keyword>
<evidence type="ECO:0000313" key="2">
    <source>
        <dbReference type="EMBL" id="SOY32602.1"/>
    </source>
</evidence>